<evidence type="ECO:0000313" key="2">
    <source>
        <dbReference type="EMBL" id="TWH75388.1"/>
    </source>
</evidence>
<feature type="region of interest" description="Disordered" evidence="1">
    <location>
        <begin position="29"/>
        <end position="52"/>
    </location>
</feature>
<evidence type="ECO:0000313" key="3">
    <source>
        <dbReference type="Proteomes" id="UP000321490"/>
    </source>
</evidence>
<name>A0A562IWN5_9ACTN</name>
<evidence type="ECO:0000256" key="1">
    <source>
        <dbReference type="SAM" id="MobiDB-lite"/>
    </source>
</evidence>
<keyword evidence="3" id="KW-1185">Reference proteome</keyword>
<proteinExistence type="predicted"/>
<gene>
    <name evidence="2" type="ORF">JD78_03944</name>
</gene>
<protein>
    <submittedName>
        <fullName evidence="2">Uncharacterized protein</fullName>
    </submittedName>
</protein>
<reference evidence="2 3" key="1">
    <citation type="submission" date="2019-07" db="EMBL/GenBank/DDBJ databases">
        <title>R&amp;d 2014.</title>
        <authorList>
            <person name="Klenk H.-P."/>
        </authorList>
    </citation>
    <scope>NUCLEOTIDE SEQUENCE [LARGE SCALE GENOMIC DNA]</scope>
    <source>
        <strain evidence="2 3">DSM 45764</strain>
    </source>
</reference>
<organism evidence="2 3">
    <name type="scientific">Modestobacter roseus</name>
    <dbReference type="NCBI Taxonomy" id="1181884"/>
    <lineage>
        <taxon>Bacteria</taxon>
        <taxon>Bacillati</taxon>
        <taxon>Actinomycetota</taxon>
        <taxon>Actinomycetes</taxon>
        <taxon>Geodermatophilales</taxon>
        <taxon>Geodermatophilaceae</taxon>
        <taxon>Modestobacter</taxon>
    </lineage>
</organism>
<accession>A0A562IWN5</accession>
<dbReference type="Proteomes" id="UP000321490">
    <property type="component" value="Unassembled WGS sequence"/>
</dbReference>
<dbReference type="EMBL" id="VLKF01000001">
    <property type="protein sequence ID" value="TWH75388.1"/>
    <property type="molecule type" value="Genomic_DNA"/>
</dbReference>
<comment type="caution">
    <text evidence="2">The sequence shown here is derived from an EMBL/GenBank/DDBJ whole genome shotgun (WGS) entry which is preliminary data.</text>
</comment>
<dbReference type="AlphaFoldDB" id="A0A562IWN5"/>
<sequence>MLGMTQTTTRAHETVDPAIVLADALQSGFAEQRASDQRRTGRQAEQLLARTR</sequence>